<dbReference type="InterPro" id="IPR036388">
    <property type="entry name" value="WH-like_DNA-bd_sf"/>
</dbReference>
<dbReference type="Proteomes" id="UP001595456">
    <property type="component" value="Unassembled WGS sequence"/>
</dbReference>
<proteinExistence type="predicted"/>
<name>A0ABV7E4E9_9SPHN</name>
<evidence type="ECO:0008006" key="4">
    <source>
        <dbReference type="Google" id="ProtNLM"/>
    </source>
</evidence>
<sequence>MVGGIGFDAQSSDDELRRLVPEMVSFKLLVLGFVRHYIATRGGSPSLGEIAAHTGSNRKRVRNAVLKLANEGLLLRRPGERGLSLPDIEADAVRQLRQLGWTVEESARIVARRVTIHPLSTARVLDYSPQGSEGEIHGEAQIGREKRKRRG</sequence>
<accession>A0ABV7E4E9</accession>
<protein>
    <recommendedName>
        <fullName evidence="4">LexA repressor DNA-binding domain-containing protein</fullName>
    </recommendedName>
</protein>
<evidence type="ECO:0000256" key="1">
    <source>
        <dbReference type="SAM" id="MobiDB-lite"/>
    </source>
</evidence>
<keyword evidence="3" id="KW-1185">Reference proteome</keyword>
<feature type="compositionally biased region" description="Basic and acidic residues" evidence="1">
    <location>
        <begin position="134"/>
        <end position="144"/>
    </location>
</feature>
<organism evidence="2 3">
    <name type="scientific">Alteraurantiacibacter palmitatis</name>
    <dbReference type="NCBI Taxonomy" id="2054628"/>
    <lineage>
        <taxon>Bacteria</taxon>
        <taxon>Pseudomonadati</taxon>
        <taxon>Pseudomonadota</taxon>
        <taxon>Alphaproteobacteria</taxon>
        <taxon>Sphingomonadales</taxon>
        <taxon>Erythrobacteraceae</taxon>
        <taxon>Alteraurantiacibacter</taxon>
    </lineage>
</organism>
<dbReference type="RefSeq" id="WP_336926129.1">
    <property type="nucleotide sequence ID" value="NZ_JBANRO010000006.1"/>
</dbReference>
<evidence type="ECO:0000313" key="3">
    <source>
        <dbReference type="Proteomes" id="UP001595456"/>
    </source>
</evidence>
<reference evidence="3" key="1">
    <citation type="journal article" date="2019" name="Int. J. Syst. Evol. Microbiol.">
        <title>The Global Catalogue of Microorganisms (GCM) 10K type strain sequencing project: providing services to taxonomists for standard genome sequencing and annotation.</title>
        <authorList>
            <consortium name="The Broad Institute Genomics Platform"/>
            <consortium name="The Broad Institute Genome Sequencing Center for Infectious Disease"/>
            <person name="Wu L."/>
            <person name="Ma J."/>
        </authorList>
    </citation>
    <scope>NUCLEOTIDE SEQUENCE [LARGE SCALE GENOMIC DNA]</scope>
    <source>
        <strain evidence="3">KCTC 52607</strain>
    </source>
</reference>
<evidence type="ECO:0000313" key="2">
    <source>
        <dbReference type="EMBL" id="MFC3097357.1"/>
    </source>
</evidence>
<dbReference type="Gene3D" id="1.10.10.10">
    <property type="entry name" value="Winged helix-like DNA-binding domain superfamily/Winged helix DNA-binding domain"/>
    <property type="match status" value="1"/>
</dbReference>
<dbReference type="InterPro" id="IPR036390">
    <property type="entry name" value="WH_DNA-bd_sf"/>
</dbReference>
<dbReference type="SUPFAM" id="SSF46785">
    <property type="entry name" value="Winged helix' DNA-binding domain"/>
    <property type="match status" value="1"/>
</dbReference>
<gene>
    <name evidence="2" type="ORF">ACFODU_06015</name>
</gene>
<feature type="region of interest" description="Disordered" evidence="1">
    <location>
        <begin position="129"/>
        <end position="151"/>
    </location>
</feature>
<comment type="caution">
    <text evidence="2">The sequence shown here is derived from an EMBL/GenBank/DDBJ whole genome shotgun (WGS) entry which is preliminary data.</text>
</comment>
<dbReference type="EMBL" id="JBHRST010000008">
    <property type="protein sequence ID" value="MFC3097357.1"/>
    <property type="molecule type" value="Genomic_DNA"/>
</dbReference>